<evidence type="ECO:0000313" key="6">
    <source>
        <dbReference type="Proteomes" id="UP001482231"/>
    </source>
</evidence>
<keyword evidence="2" id="KW-0645">Protease</keyword>
<organism evidence="5 6">
    <name type="scientific">Thiobacter aerophilum</name>
    <dbReference type="NCBI Taxonomy" id="3121275"/>
    <lineage>
        <taxon>Bacteria</taxon>
        <taxon>Pseudomonadati</taxon>
        <taxon>Pseudomonadota</taxon>
        <taxon>Betaproteobacteria</taxon>
        <taxon>Burkholderiales</taxon>
        <taxon>Thiobacteraceae</taxon>
        <taxon>Thiobacter</taxon>
    </lineage>
</organism>
<evidence type="ECO:0000256" key="2">
    <source>
        <dbReference type="ARBA" id="ARBA00022670"/>
    </source>
</evidence>
<dbReference type="InterPro" id="IPR001478">
    <property type="entry name" value="PDZ"/>
</dbReference>
<reference evidence="5 6" key="1">
    <citation type="submission" date="2024-02" db="EMBL/GenBank/DDBJ databases">
        <title>New thermophilic sulfur-oxidizing bacteria from a hot springs of the Uzon caldera (Kamchatka, Russia).</title>
        <authorList>
            <person name="Dukat A.M."/>
            <person name="Elcheninov A.G."/>
            <person name="Frolov E.N."/>
        </authorList>
    </citation>
    <scope>NUCLEOTIDE SEQUENCE [LARGE SCALE GENOMIC DNA]</scope>
    <source>
        <strain evidence="5 6">AK1</strain>
    </source>
</reference>
<dbReference type="PRINTS" id="PR00834">
    <property type="entry name" value="PROTEASES2C"/>
</dbReference>
<dbReference type="Proteomes" id="UP001482231">
    <property type="component" value="Unassembled WGS sequence"/>
</dbReference>
<dbReference type="Gene3D" id="2.40.10.10">
    <property type="entry name" value="Trypsin-like serine proteases"/>
    <property type="match status" value="2"/>
</dbReference>
<dbReference type="Gene3D" id="2.30.42.10">
    <property type="match status" value="1"/>
</dbReference>
<accession>A0ABV0ED78</accession>
<dbReference type="SUPFAM" id="SSF50494">
    <property type="entry name" value="Trypsin-like serine proteases"/>
    <property type="match status" value="1"/>
</dbReference>
<proteinExistence type="inferred from homology"/>
<evidence type="ECO:0000256" key="3">
    <source>
        <dbReference type="ARBA" id="ARBA00022801"/>
    </source>
</evidence>
<dbReference type="InterPro" id="IPR051201">
    <property type="entry name" value="Chloro_Bact_Ser_Proteases"/>
</dbReference>
<dbReference type="PANTHER" id="PTHR43343">
    <property type="entry name" value="PEPTIDASE S12"/>
    <property type="match status" value="1"/>
</dbReference>
<dbReference type="PANTHER" id="PTHR43343:SF3">
    <property type="entry name" value="PROTEASE DO-LIKE 8, CHLOROPLASTIC"/>
    <property type="match status" value="1"/>
</dbReference>
<gene>
    <name evidence="5" type="ORF">V6E02_05255</name>
</gene>
<comment type="caution">
    <text evidence="5">The sequence shown here is derived from an EMBL/GenBank/DDBJ whole genome shotgun (WGS) entry which is preliminary data.</text>
</comment>
<sequence length="372" mass="39520">MSLRRIVSLLWLAVVLLLLLVLWRGTPFWLGAPSPDAKPRPVTARGDLAADEKATIEIFEKSRDSVVFISTRATVMDLYTRNVFTVPRGTGSGFIWDDKGHVITNFHVIEGASEATVRLADGRSFRAALVGASPPHDIAVLRIGVAFKRPPPVPIGTSHDLKVGQKVFAIGNPFGLDWTLTTGIVSALDRALPTEDGRTIDHLIQTDAAINPGNSGGPLLDSAGRLIGINTAIYSPSGASAGIGFAVPVDTVNRVVPHLIAKGRYIRPALGIEVDEMLNARLTRLLGVEGVVILRVLPDSSAAQAGLKGATLGPDGSLVPGDIILAVNSRPVRSVAELFSRLDDFQVGDQVTLRLLRGSRQLEVAVTLMPGA</sequence>
<dbReference type="InterPro" id="IPR036034">
    <property type="entry name" value="PDZ_sf"/>
</dbReference>
<dbReference type="InterPro" id="IPR009003">
    <property type="entry name" value="Peptidase_S1_PA"/>
</dbReference>
<comment type="similarity">
    <text evidence="1">Belongs to the peptidase S1C family.</text>
</comment>
<dbReference type="SMART" id="SM00228">
    <property type="entry name" value="PDZ"/>
    <property type="match status" value="1"/>
</dbReference>
<protein>
    <submittedName>
        <fullName evidence="5">Trypsin-like peptidase domain-containing protein</fullName>
    </submittedName>
</protein>
<keyword evidence="6" id="KW-1185">Reference proteome</keyword>
<dbReference type="InterPro" id="IPR001940">
    <property type="entry name" value="Peptidase_S1C"/>
</dbReference>
<keyword evidence="3" id="KW-0378">Hydrolase</keyword>
<dbReference type="EMBL" id="JBAJEX010000003">
    <property type="protein sequence ID" value="MEO1766613.1"/>
    <property type="molecule type" value="Genomic_DNA"/>
</dbReference>
<dbReference type="Pfam" id="PF13180">
    <property type="entry name" value="PDZ_2"/>
    <property type="match status" value="1"/>
</dbReference>
<name>A0ABV0ED78_9BURK</name>
<dbReference type="RefSeq" id="WP_347307723.1">
    <property type="nucleotide sequence ID" value="NZ_JBAJEX010000003.1"/>
</dbReference>
<dbReference type="InterPro" id="IPR043504">
    <property type="entry name" value="Peptidase_S1_PA_chymotrypsin"/>
</dbReference>
<evidence type="ECO:0000313" key="5">
    <source>
        <dbReference type="EMBL" id="MEO1766613.1"/>
    </source>
</evidence>
<dbReference type="Pfam" id="PF13365">
    <property type="entry name" value="Trypsin_2"/>
    <property type="match status" value="1"/>
</dbReference>
<dbReference type="PROSITE" id="PS50106">
    <property type="entry name" value="PDZ"/>
    <property type="match status" value="1"/>
</dbReference>
<evidence type="ECO:0000256" key="1">
    <source>
        <dbReference type="ARBA" id="ARBA00010541"/>
    </source>
</evidence>
<dbReference type="SUPFAM" id="SSF50156">
    <property type="entry name" value="PDZ domain-like"/>
    <property type="match status" value="1"/>
</dbReference>
<evidence type="ECO:0000259" key="4">
    <source>
        <dbReference type="PROSITE" id="PS50106"/>
    </source>
</evidence>
<feature type="domain" description="PDZ" evidence="4">
    <location>
        <begin position="259"/>
        <end position="359"/>
    </location>
</feature>